<reference evidence="2" key="1">
    <citation type="submission" date="2013-01" db="EMBL/GenBank/DDBJ databases">
        <title>Draft Genome Sequence of a Mulberry Tree, Morus notabilis C.K. Schneid.</title>
        <authorList>
            <person name="He N."/>
            <person name="Zhao S."/>
        </authorList>
    </citation>
    <scope>NUCLEOTIDE SEQUENCE</scope>
</reference>
<accession>W9QN39</accession>
<proteinExistence type="predicted"/>
<gene>
    <name evidence="1" type="ORF">L484_019729</name>
</gene>
<protein>
    <submittedName>
        <fullName evidence="1">Uncharacterized protein</fullName>
    </submittedName>
</protein>
<dbReference type="Proteomes" id="UP000030645">
    <property type="component" value="Unassembled WGS sequence"/>
</dbReference>
<dbReference type="AlphaFoldDB" id="W9QN39"/>
<dbReference type="EMBL" id="KE343429">
    <property type="protein sequence ID" value="EXB29194.1"/>
    <property type="molecule type" value="Genomic_DNA"/>
</dbReference>
<evidence type="ECO:0000313" key="1">
    <source>
        <dbReference type="EMBL" id="EXB29194.1"/>
    </source>
</evidence>
<name>W9QN39_9ROSA</name>
<evidence type="ECO:0000313" key="2">
    <source>
        <dbReference type="Proteomes" id="UP000030645"/>
    </source>
</evidence>
<keyword evidence="2" id="KW-1185">Reference proteome</keyword>
<sequence length="85" mass="9370">MNNSNMIVARRACSEQDNIATETPHIDFHTTVTRVTTALPQVRTVMLRWPAEDTGGQYADVMASIYADVGCEDGQQYAAGEYEDA</sequence>
<organism evidence="1 2">
    <name type="scientific">Morus notabilis</name>
    <dbReference type="NCBI Taxonomy" id="981085"/>
    <lineage>
        <taxon>Eukaryota</taxon>
        <taxon>Viridiplantae</taxon>
        <taxon>Streptophyta</taxon>
        <taxon>Embryophyta</taxon>
        <taxon>Tracheophyta</taxon>
        <taxon>Spermatophyta</taxon>
        <taxon>Magnoliopsida</taxon>
        <taxon>eudicotyledons</taxon>
        <taxon>Gunneridae</taxon>
        <taxon>Pentapetalae</taxon>
        <taxon>rosids</taxon>
        <taxon>fabids</taxon>
        <taxon>Rosales</taxon>
        <taxon>Moraceae</taxon>
        <taxon>Moreae</taxon>
        <taxon>Morus</taxon>
    </lineage>
</organism>